<dbReference type="KEGG" id="fgl:EM308_08985"/>
<gene>
    <name evidence="2" type="ORF">EM308_08985</name>
</gene>
<dbReference type="InterPro" id="IPR044023">
    <property type="entry name" value="Ig_7"/>
</dbReference>
<evidence type="ECO:0000259" key="1">
    <source>
        <dbReference type="Pfam" id="PF19081"/>
    </source>
</evidence>
<sequence>MAFVGILMTGYTTVYSQNIQGVAPVSTPKLGDAIDGNAFAHQPLSSIYFGVGDLFDSDHPLIGGHGLINIDPTSPDVGKVFYPPVIQPPSPAPPIPQPVPVTIQLKDRYLNDLTIFTKSNKINDNPNTYEWGAGSSPNKNEIQNCGAHFSYGDPDNFPGPGTATIPQGRSTDLWCLFAGDRQVTNGSSYIDFEFLQAPLTITGATYGPIDPLTNVSQISGGSGFFHTEAPDSTGGRTPGDILITIEFTQGGGDANVVIRKWELVGSTYQYVVYPNSNFAGQIFCTNNDEDTFVPFDVYGSGATGTYAPNQWAEGAINLTQVLTFFKNNCTSISTLFIRTRTSGNSAQSELKDFPGAPIQLNLNFRPDPPTTTNVTVCGPGPVQVNLSASGCTGGTLKWYDAATGGTKVNEGLTYSPTISTTTSYWVSCTSASDCEGPRTQVTATVNIVNPGVIAGDQTLCTPFDPAAFTNTTPGSASDGGVITYQWQISTTGCNGTWSDISGATSATYDAGAVSVITNFRRVTTATLNGVACSANSNCLTVTPNPITPGVIAGSQIGCTPFDAVAFTSTTPGSSTGVGVISYQWQMSTNGCEGTWANIVGATSATFDPPAVSVITNYRRVATSTLNGVMCSANSNCLTVTPTGIVPGEIAGNQTLCSPFDPAPFTSVTPGSDHGTITYQWQSSIVSAVAGFANIAGATSETYDAPAVAVKTWFRRVASSDVGCSANSNVLVVTPNDITPGTIAGNQTLCTPFDPAAFTNTTPGSTTNGGTISYQWQMSTNGCEGTWTNIQGATSATYDAGAVSVITNFRRVATSTLNGVMCSANSNCLTVTPNPITPGVIAGSQIGCTPFDAVAFTSTTPGSSTGVGVISYQWQMSTNGCEGTWANILGATSATFDPPAVSVITNYRRVATSTLNGVMCSANSNCLTVTPTGIVPGEIAGNQTLCSPFDPAPFTSVTPGSDHGTITYQWQSSIVSAVAGFANIAGATSETYDAPAVAVKTWFRRVASSDVGCSANSNILVVTPNDITPGTIAGNQTLCTPFDPAAFTNTTPGSTTNGGTISYQWQMSTNGCEGTWTNIQGATSATYDAGAISVITNFRRVATSTLNGVMCSANSNCLTVTPNPITPGVIAGSQTKCGPFDPDPFTSTTDGSSTGIGVISYQWQISTNGCEGPWTNIPGATSATYDPSTVSATTNYRRVATSTLNGVMCSANSNCLTVTPGELPTPFTLHDLEICAPLPLNLRSAILDALPDPLVESVTFWRDVTAMNDEITGNNITNYTASVGVHTIYIRLTFVATGCTRVQQFSVDVKSCSAALCTYTQGAYGNAGGMSCSFDAQSNMYKQYSTVDLIKKALTSYPSNTMTIGSSTRGILFTYNPILNDLTDVNAIIQYLPGGGSSKVIRSGDLFHISEIGNNDNKGYYLKNGKINNTLLAQTITLGLNIGIDGALGNLALQPGTFAVAEPEGGCGSNIPKTRQCSPGGFTPVINEYKYYTIPTKVINALSTKSVQGLFALANQALAGGSTNGLTLSEIASAVDLINNAFDECRIFVGYGIEPLVCMAPPIGESLIGTNTSRIADTNTFIASPVPFKDQLTVSYNFDFVTDVRIEVFNTNGYVVAKSYDTNGYLNKSVLLNIPGTGQEEVYVIKLTTNKGSSTQKVLSSR</sequence>
<dbReference type="Gene3D" id="2.60.40.2700">
    <property type="match status" value="4"/>
</dbReference>
<name>A0AAC9N5E6_9FLAO</name>
<proteinExistence type="predicted"/>
<reference evidence="2 3" key="1">
    <citation type="submission" date="2016-10" db="EMBL/GenBank/DDBJ databases">
        <title>Flavobacterium gilvum sp. nov., isolated from stream water.</title>
        <authorList>
            <person name="Shin S.-K."/>
            <person name="Cho Y.-J."/>
            <person name="Yi H."/>
        </authorList>
    </citation>
    <scope>NUCLEOTIDE SEQUENCE [LARGE SCALE GENOMIC DNA]</scope>
    <source>
        <strain evidence="2 3">EM1308</strain>
    </source>
</reference>
<evidence type="ECO:0000313" key="3">
    <source>
        <dbReference type="Proteomes" id="UP000175968"/>
    </source>
</evidence>
<dbReference type="EMBL" id="CP017479">
    <property type="protein sequence ID" value="AOW09626.1"/>
    <property type="molecule type" value="Genomic_DNA"/>
</dbReference>
<accession>A0AAC9N5E6</accession>
<feature type="domain" description="Ig-like" evidence="1">
    <location>
        <begin position="366"/>
        <end position="446"/>
    </location>
</feature>
<protein>
    <recommendedName>
        <fullName evidence="1">Ig-like domain-containing protein</fullName>
    </recommendedName>
</protein>
<evidence type="ECO:0000313" key="2">
    <source>
        <dbReference type="EMBL" id="AOW09626.1"/>
    </source>
</evidence>
<dbReference type="Pfam" id="PF19081">
    <property type="entry name" value="Ig_7"/>
    <property type="match status" value="1"/>
</dbReference>
<keyword evidence="3" id="KW-1185">Reference proteome</keyword>
<organism evidence="2 3">
    <name type="scientific">Flavobacterium gilvum</name>
    <dbReference type="NCBI Taxonomy" id="1492737"/>
    <lineage>
        <taxon>Bacteria</taxon>
        <taxon>Pseudomonadati</taxon>
        <taxon>Bacteroidota</taxon>
        <taxon>Flavobacteriia</taxon>
        <taxon>Flavobacteriales</taxon>
        <taxon>Flavobacteriaceae</taxon>
        <taxon>Flavobacterium</taxon>
    </lineage>
</organism>
<dbReference type="Proteomes" id="UP000175968">
    <property type="component" value="Chromosome"/>
</dbReference>